<dbReference type="SUPFAM" id="SSF56349">
    <property type="entry name" value="DNA breaking-rejoining enzymes"/>
    <property type="match status" value="1"/>
</dbReference>
<gene>
    <name evidence="1" type="ORF">FHR80_000804</name>
</gene>
<reference evidence="1 2" key="2">
    <citation type="submission" date="2020-08" db="EMBL/GenBank/DDBJ databases">
        <authorList>
            <person name="Partida-Martinez L."/>
            <person name="Huntemann M."/>
            <person name="Clum A."/>
            <person name="Wang J."/>
            <person name="Palaniappan K."/>
            <person name="Ritter S."/>
            <person name="Chen I.-M."/>
            <person name="Stamatis D."/>
            <person name="Reddy T."/>
            <person name="O'Malley R."/>
            <person name="Daum C."/>
            <person name="Shapiro N."/>
            <person name="Ivanova N."/>
            <person name="Kyrpides N."/>
            <person name="Woyke T."/>
        </authorList>
    </citation>
    <scope>NUCLEOTIDE SEQUENCE [LARGE SCALE GENOMIC DNA]</scope>
    <source>
        <strain evidence="1 2">RAS26</strain>
    </source>
</reference>
<evidence type="ECO:0000313" key="1">
    <source>
        <dbReference type="EMBL" id="MBB2921910.1"/>
    </source>
</evidence>
<proteinExistence type="predicted"/>
<protein>
    <submittedName>
        <fullName evidence="1">Site-specific recombinase XerD</fullName>
    </submittedName>
</protein>
<evidence type="ECO:0000313" key="2">
    <source>
        <dbReference type="Proteomes" id="UP000518206"/>
    </source>
</evidence>
<reference evidence="1 2" key="1">
    <citation type="submission" date="2020-08" db="EMBL/GenBank/DDBJ databases">
        <title>The Agave Microbiome: Exploring the role of microbial communities in plant adaptations to desert environments.</title>
        <authorList>
            <person name="Partida-Martinez L.P."/>
        </authorList>
    </citation>
    <scope>NUCLEOTIDE SEQUENCE [LARGE SCALE GENOMIC DNA]</scope>
    <source>
        <strain evidence="1 2">RAS26</strain>
    </source>
</reference>
<comment type="caution">
    <text evidence="1">The sequence shown here is derived from an EMBL/GenBank/DDBJ whole genome shotgun (WGS) entry which is preliminary data.</text>
</comment>
<sequence>MSSAGRALSIHDVTDRYLAGLEGSASTQRQRRWALRDLCDHAEEAGRGAAQDALQPEALAAWLTAREAPEDGRPASVAGVRARASAARALTEFVRTHHLVPGLADPTDALSRPDTAAAVHDPRAGRYLLSMASSGSPWGVPAAVWARFSAHVHLLAATGAGENDLARLRVEDLAPGHDAVTLRTGTVPLSDPARRALDVWLVARTDVVRRLSGSDPAALWIRIHPGKDRRTGVIAPAGLAISARGLRLSFQTVRAALAAEDPRVAEVSVRDVRALGRLEDARA</sequence>
<accession>A0A7W4Y9P6</accession>
<dbReference type="EMBL" id="JACHVX010000001">
    <property type="protein sequence ID" value="MBB2921910.1"/>
    <property type="molecule type" value="Genomic_DNA"/>
</dbReference>
<dbReference type="Proteomes" id="UP000518206">
    <property type="component" value="Unassembled WGS sequence"/>
</dbReference>
<dbReference type="AlphaFoldDB" id="A0A7W4Y9P6"/>
<organism evidence="1 2">
    <name type="scientific">Cellulomonas cellasea</name>
    <dbReference type="NCBI Taxonomy" id="43670"/>
    <lineage>
        <taxon>Bacteria</taxon>
        <taxon>Bacillati</taxon>
        <taxon>Actinomycetota</taxon>
        <taxon>Actinomycetes</taxon>
        <taxon>Micrococcales</taxon>
        <taxon>Cellulomonadaceae</taxon>
        <taxon>Cellulomonas</taxon>
    </lineage>
</organism>
<dbReference type="RefSeq" id="WP_183294843.1">
    <property type="nucleotide sequence ID" value="NZ_JACHVX010000001.1"/>
</dbReference>
<dbReference type="GO" id="GO:0003677">
    <property type="term" value="F:DNA binding"/>
    <property type="evidence" value="ECO:0007669"/>
    <property type="project" value="InterPro"/>
</dbReference>
<dbReference type="InterPro" id="IPR011010">
    <property type="entry name" value="DNA_brk_join_enz"/>
</dbReference>
<name>A0A7W4Y9P6_9CELL</name>